<evidence type="ECO:0000313" key="2">
    <source>
        <dbReference type="EMBL" id="NMF54732.1"/>
    </source>
</evidence>
<dbReference type="EMBL" id="JABBCP010000001">
    <property type="protein sequence ID" value="NMF54732.1"/>
    <property type="molecule type" value="Genomic_DNA"/>
</dbReference>
<dbReference type="PROSITE" id="PS51658">
    <property type="entry name" value="BFN"/>
    <property type="match status" value="1"/>
</dbReference>
<evidence type="ECO:0000259" key="1">
    <source>
        <dbReference type="PROSITE" id="PS51658"/>
    </source>
</evidence>
<dbReference type="Pfam" id="PF02577">
    <property type="entry name" value="BFN_dom"/>
    <property type="match status" value="1"/>
</dbReference>
<dbReference type="InterPro" id="IPR036104">
    <property type="entry name" value="BFN_sf"/>
</dbReference>
<dbReference type="Proteomes" id="UP000546970">
    <property type="component" value="Unassembled WGS sequence"/>
</dbReference>
<comment type="caution">
    <text evidence="2">The sequence shown here is derived from an EMBL/GenBank/DDBJ whole genome shotgun (WGS) entry which is preliminary data.</text>
</comment>
<dbReference type="InterPro" id="IPR003729">
    <property type="entry name" value="Bi_nuclease_dom"/>
</dbReference>
<dbReference type="SUPFAM" id="SSF103256">
    <property type="entry name" value="Hypothetical protein TM0160"/>
    <property type="match status" value="1"/>
</dbReference>
<dbReference type="PANTHER" id="PTHR15160:SF1">
    <property type="entry name" value="VON HIPPEL-LINDAU DISEASE TUMOR SUPPRESSOR"/>
    <property type="match status" value="1"/>
</dbReference>
<dbReference type="AlphaFoldDB" id="A0A7X9UAT9"/>
<keyword evidence="3" id="KW-1185">Reference proteome</keyword>
<gene>
    <name evidence="2" type="ORF">HF320_00030</name>
</gene>
<feature type="domain" description="BFN" evidence="1">
    <location>
        <begin position="1"/>
        <end position="140"/>
    </location>
</feature>
<dbReference type="Gene3D" id="3.10.690.10">
    <property type="entry name" value="Bifunctional nuclease domain"/>
    <property type="match status" value="1"/>
</dbReference>
<dbReference type="GO" id="GO:0004518">
    <property type="term" value="F:nuclease activity"/>
    <property type="evidence" value="ECO:0007669"/>
    <property type="project" value="InterPro"/>
</dbReference>
<reference evidence="2 3" key="1">
    <citation type="submission" date="2020-04" db="EMBL/GenBank/DDBJ databases">
        <title>Collinsella sp. KGMB02528 nov., an anaerobic actinobacterium isolated from human feces.</title>
        <authorList>
            <person name="Han K.-I."/>
            <person name="Eom M.K."/>
            <person name="Kim J.-S."/>
            <person name="Lee K.C."/>
            <person name="Suh M.K."/>
            <person name="Park S.-H."/>
            <person name="Lee J.H."/>
            <person name="Kang S.W."/>
            <person name="Park J.-E."/>
            <person name="Oh B.S."/>
            <person name="Yu S.Y."/>
            <person name="Choi S.-H."/>
            <person name="Lee D.H."/>
            <person name="Yoon H."/>
            <person name="Kim B.-Y."/>
            <person name="Lee J.H."/>
            <person name="Lee J.-S."/>
        </authorList>
    </citation>
    <scope>NUCLEOTIDE SEQUENCE [LARGE SCALE GENOMIC DNA]</scope>
    <source>
        <strain evidence="2 3">KGMB02528</strain>
    </source>
</reference>
<name>A0A7X9UAT9_9ACTN</name>
<accession>A0A7X9UAT9</accession>
<organism evidence="2 3">
    <name type="scientific">Collinsella acetigenes</name>
    <dbReference type="NCBI Taxonomy" id="2713419"/>
    <lineage>
        <taxon>Bacteria</taxon>
        <taxon>Bacillati</taxon>
        <taxon>Actinomycetota</taxon>
        <taxon>Coriobacteriia</taxon>
        <taxon>Coriobacteriales</taxon>
        <taxon>Coriobacteriaceae</taxon>
        <taxon>Collinsella</taxon>
    </lineage>
</organism>
<dbReference type="RefSeq" id="WP_022387163.1">
    <property type="nucleotide sequence ID" value="NZ_JABBCP010000001.1"/>
</dbReference>
<sequence length="166" mass="18252">MIRVDIETIVMAAGPHPSLIVLRERETSESNEAPLRALSIQTGSFEAAALSQGIDGKNPGRPITHDFTVNAVKELGAKIARVEISHMETPVFFANVIILDQNGKEHAVDARPSDALAFAVRVNAPIYVEDDIMNRAGTFSYQTDTNDEAEQQKFDEFVHTLSPDDF</sequence>
<evidence type="ECO:0000313" key="3">
    <source>
        <dbReference type="Proteomes" id="UP000546970"/>
    </source>
</evidence>
<dbReference type="PANTHER" id="PTHR15160">
    <property type="entry name" value="VON HIPPEL-LINDAU PROTEIN"/>
    <property type="match status" value="1"/>
</dbReference>
<protein>
    <submittedName>
        <fullName evidence="2">Bifunctional nuclease family protein</fullName>
    </submittedName>
</protein>
<proteinExistence type="predicted"/>